<protein>
    <submittedName>
        <fullName evidence="7">Glycoside hydrolase family 31 protein</fullName>
    </submittedName>
</protein>
<name>A0A0D0BS71_9AGAR</name>
<keyword evidence="2 5" id="KW-0378">Hydrolase</keyword>
<evidence type="ECO:0000256" key="2">
    <source>
        <dbReference type="ARBA" id="ARBA00022801"/>
    </source>
</evidence>
<feature type="domain" description="Glycoside hydrolase family 31 TIM barrel" evidence="6">
    <location>
        <begin position="54"/>
        <end position="188"/>
    </location>
</feature>
<dbReference type="Proteomes" id="UP000053593">
    <property type="component" value="Unassembled WGS sequence"/>
</dbReference>
<dbReference type="OrthoDB" id="5839090at2759"/>
<evidence type="ECO:0000313" key="7">
    <source>
        <dbReference type="EMBL" id="KIK52459.1"/>
    </source>
</evidence>
<evidence type="ECO:0000256" key="3">
    <source>
        <dbReference type="ARBA" id="ARBA00023180"/>
    </source>
</evidence>
<accession>A0A0D0BS71</accession>
<dbReference type="Gene3D" id="3.20.20.80">
    <property type="entry name" value="Glycosidases"/>
    <property type="match status" value="1"/>
</dbReference>
<evidence type="ECO:0000313" key="8">
    <source>
        <dbReference type="Proteomes" id="UP000053593"/>
    </source>
</evidence>
<evidence type="ECO:0000256" key="1">
    <source>
        <dbReference type="ARBA" id="ARBA00007806"/>
    </source>
</evidence>
<dbReference type="GO" id="GO:0004553">
    <property type="term" value="F:hydrolase activity, hydrolyzing O-glycosyl compounds"/>
    <property type="evidence" value="ECO:0007669"/>
    <property type="project" value="InterPro"/>
</dbReference>
<evidence type="ECO:0000256" key="5">
    <source>
        <dbReference type="RuleBase" id="RU361185"/>
    </source>
</evidence>
<dbReference type="AlphaFoldDB" id="A0A0D0BS71"/>
<evidence type="ECO:0000259" key="6">
    <source>
        <dbReference type="Pfam" id="PF01055"/>
    </source>
</evidence>
<evidence type="ECO:0000256" key="4">
    <source>
        <dbReference type="ARBA" id="ARBA00023295"/>
    </source>
</evidence>
<proteinExistence type="inferred from homology"/>
<dbReference type="SUPFAM" id="SSF51445">
    <property type="entry name" value="(Trans)glycosidases"/>
    <property type="match status" value="1"/>
</dbReference>
<dbReference type="HOGENOM" id="CLU_1408929_0_0_1"/>
<dbReference type="Gene3D" id="2.60.40.1760">
    <property type="entry name" value="glycosyl hydrolase (family 31)"/>
    <property type="match status" value="1"/>
</dbReference>
<dbReference type="PANTHER" id="PTHR22762:SF67">
    <property type="entry name" value="ALPHA_BETA-GLUCOSIDASE AGDC-RELATED"/>
    <property type="match status" value="1"/>
</dbReference>
<keyword evidence="4 5" id="KW-0326">Glycosidase</keyword>
<gene>
    <name evidence="7" type="ORF">GYMLUDRAFT_251168</name>
</gene>
<dbReference type="InterPro" id="IPR000322">
    <property type="entry name" value="Glyco_hydro_31_TIM"/>
</dbReference>
<sequence>MDIKFNDTEGTNGGVTLEYNVLGAVLDFYFLAGSGEDPPEVSRQYAEIVGTPTEVPYWSFGLHQCRFGYTSFVDVANVIINYSATEILLEIMWTDIDYMQGCRIFTVDPSFFPLPRMREIVQYLHTHNQKYILMTNPAVAYAPGEGYGPYDCETQMGIWKKMPNGSAESSLIWPGKVSGYSRVPDLFPPLPGA</sequence>
<dbReference type="EMBL" id="KN834842">
    <property type="protein sequence ID" value="KIK52459.1"/>
    <property type="molecule type" value="Genomic_DNA"/>
</dbReference>
<organism evidence="7 8">
    <name type="scientific">Collybiopsis luxurians FD-317 M1</name>
    <dbReference type="NCBI Taxonomy" id="944289"/>
    <lineage>
        <taxon>Eukaryota</taxon>
        <taxon>Fungi</taxon>
        <taxon>Dikarya</taxon>
        <taxon>Basidiomycota</taxon>
        <taxon>Agaricomycotina</taxon>
        <taxon>Agaricomycetes</taxon>
        <taxon>Agaricomycetidae</taxon>
        <taxon>Agaricales</taxon>
        <taxon>Marasmiineae</taxon>
        <taxon>Omphalotaceae</taxon>
        <taxon>Collybiopsis</taxon>
        <taxon>Collybiopsis luxurians</taxon>
    </lineage>
</organism>
<keyword evidence="3" id="KW-0325">Glycoprotein</keyword>
<keyword evidence="8" id="KW-1185">Reference proteome</keyword>
<dbReference type="GO" id="GO:0005975">
    <property type="term" value="P:carbohydrate metabolic process"/>
    <property type="evidence" value="ECO:0007669"/>
    <property type="project" value="InterPro"/>
</dbReference>
<comment type="similarity">
    <text evidence="1 5">Belongs to the glycosyl hydrolase 31 family.</text>
</comment>
<reference evidence="7 8" key="1">
    <citation type="submission" date="2014-04" db="EMBL/GenBank/DDBJ databases">
        <title>Evolutionary Origins and Diversification of the Mycorrhizal Mutualists.</title>
        <authorList>
            <consortium name="DOE Joint Genome Institute"/>
            <consortium name="Mycorrhizal Genomics Consortium"/>
            <person name="Kohler A."/>
            <person name="Kuo A."/>
            <person name="Nagy L.G."/>
            <person name="Floudas D."/>
            <person name="Copeland A."/>
            <person name="Barry K.W."/>
            <person name="Cichocki N."/>
            <person name="Veneault-Fourrey C."/>
            <person name="LaButti K."/>
            <person name="Lindquist E.A."/>
            <person name="Lipzen A."/>
            <person name="Lundell T."/>
            <person name="Morin E."/>
            <person name="Murat C."/>
            <person name="Riley R."/>
            <person name="Ohm R."/>
            <person name="Sun H."/>
            <person name="Tunlid A."/>
            <person name="Henrissat B."/>
            <person name="Grigoriev I.V."/>
            <person name="Hibbett D.S."/>
            <person name="Martin F."/>
        </authorList>
    </citation>
    <scope>NUCLEOTIDE SEQUENCE [LARGE SCALE GENOMIC DNA]</scope>
    <source>
        <strain evidence="7 8">FD-317 M1</strain>
    </source>
</reference>
<dbReference type="PANTHER" id="PTHR22762">
    <property type="entry name" value="ALPHA-GLUCOSIDASE"/>
    <property type="match status" value="1"/>
</dbReference>
<dbReference type="InterPro" id="IPR017853">
    <property type="entry name" value="GH"/>
</dbReference>
<dbReference type="Pfam" id="PF01055">
    <property type="entry name" value="Glyco_hydro_31_2nd"/>
    <property type="match status" value="1"/>
</dbReference>